<dbReference type="InterPro" id="IPR011055">
    <property type="entry name" value="Dup_hybrid_motif"/>
</dbReference>
<evidence type="ECO:0000313" key="5">
    <source>
        <dbReference type="Proteomes" id="UP000194218"/>
    </source>
</evidence>
<organism evidence="4 5">
    <name type="scientific">Streptomyces marincola</name>
    <dbReference type="NCBI Taxonomy" id="2878388"/>
    <lineage>
        <taxon>Bacteria</taxon>
        <taxon>Bacillati</taxon>
        <taxon>Actinomycetota</taxon>
        <taxon>Actinomycetes</taxon>
        <taxon>Kitasatosporales</taxon>
        <taxon>Streptomycetaceae</taxon>
        <taxon>Streptomyces</taxon>
    </lineage>
</organism>
<dbReference type="SUPFAM" id="SSF47090">
    <property type="entry name" value="PGBD-like"/>
    <property type="match status" value="1"/>
</dbReference>
<gene>
    <name evidence="4" type="ORF">CAG99_05515</name>
</gene>
<dbReference type="Pfam" id="PF01551">
    <property type="entry name" value="Peptidase_M23"/>
    <property type="match status" value="1"/>
</dbReference>
<dbReference type="KEGG" id="smao:CAG99_05515"/>
<dbReference type="Proteomes" id="UP000194218">
    <property type="component" value="Chromosome"/>
</dbReference>
<evidence type="ECO:0000259" key="3">
    <source>
        <dbReference type="Pfam" id="PF01551"/>
    </source>
</evidence>
<dbReference type="InterPro" id="IPR016047">
    <property type="entry name" value="M23ase_b-sheet_dom"/>
</dbReference>
<dbReference type="PANTHER" id="PTHR21666:SF270">
    <property type="entry name" value="MUREIN HYDROLASE ACTIVATOR ENVC"/>
    <property type="match status" value="1"/>
</dbReference>
<evidence type="ECO:0000313" key="4">
    <source>
        <dbReference type="EMBL" id="ARQ68376.1"/>
    </source>
</evidence>
<dbReference type="InterPro" id="IPR036366">
    <property type="entry name" value="PGBDSf"/>
</dbReference>
<dbReference type="AlphaFoldDB" id="A0A1W7CUJ0"/>
<dbReference type="InterPro" id="IPR002477">
    <property type="entry name" value="Peptidoglycan-bd-like"/>
</dbReference>
<dbReference type="InterPro" id="IPR050570">
    <property type="entry name" value="Cell_wall_metabolism_enzyme"/>
</dbReference>
<proteinExistence type="predicted"/>
<protein>
    <submittedName>
        <fullName evidence="4">Uncharacterized protein</fullName>
    </submittedName>
</protein>
<accession>A0A1W7CUJ0</accession>
<dbReference type="OrthoDB" id="1099523at2"/>
<reference evidence="4 5" key="1">
    <citation type="submission" date="2017-05" db="EMBL/GenBank/DDBJ databases">
        <title>Complete genome sequence of Streptomyces sp. SCSIO 03032 revealed the diverse biosynthetic pathways for its bioactive secondary metabolites.</title>
        <authorList>
            <person name="Ma L."/>
            <person name="Zhu Y."/>
            <person name="Zhang W."/>
            <person name="Zhang G."/>
            <person name="Tian X."/>
            <person name="Zhang S."/>
            <person name="Zhang C."/>
        </authorList>
    </citation>
    <scope>NUCLEOTIDE SEQUENCE [LARGE SCALE GENOMIC DNA]</scope>
    <source>
        <strain evidence="4 5">SCSIO 03032</strain>
    </source>
</reference>
<feature type="domain" description="M23ase beta-sheet core" evidence="3">
    <location>
        <begin position="113"/>
        <end position="201"/>
    </location>
</feature>
<feature type="domain" description="Peptidoglycan binding-like" evidence="2">
    <location>
        <begin position="18"/>
        <end position="58"/>
    </location>
</feature>
<dbReference type="RefSeq" id="WP_086157885.1">
    <property type="nucleotide sequence ID" value="NZ_CP021121.1"/>
</dbReference>
<dbReference type="PANTHER" id="PTHR21666">
    <property type="entry name" value="PEPTIDASE-RELATED"/>
    <property type="match status" value="1"/>
</dbReference>
<dbReference type="Gene3D" id="2.70.70.10">
    <property type="entry name" value="Glucose Permease (Domain IIA)"/>
    <property type="match status" value="1"/>
</dbReference>
<evidence type="ECO:0000256" key="1">
    <source>
        <dbReference type="SAM" id="MobiDB-lite"/>
    </source>
</evidence>
<keyword evidence="5" id="KW-1185">Reference proteome</keyword>
<feature type="region of interest" description="Disordered" evidence="1">
    <location>
        <begin position="184"/>
        <end position="214"/>
    </location>
</feature>
<dbReference type="CDD" id="cd12797">
    <property type="entry name" value="M23_peptidase"/>
    <property type="match status" value="1"/>
</dbReference>
<sequence length="214" mass="22271">MAVITFAHVRFGRRDDCVAAFQRALIERGFTISGGATGYFGEHTRDACAAFQRAQGWRGAGAGGAPGAKTFARLGFAGSARPGRAAGRVASPVPGREVSHPFGVRNGRYAAGFHTGDDYAAPAGTPVVAVRGGTIAWSDDEGGAYGQWIGLRADNGRDYVYCHLSARSVAAGARVSAGQRIGEVGESGSTTGPHLHLEDRPHGGGYGEVRRPSW</sequence>
<dbReference type="SUPFAM" id="SSF51261">
    <property type="entry name" value="Duplicated hybrid motif"/>
    <property type="match status" value="1"/>
</dbReference>
<dbReference type="GO" id="GO:0004222">
    <property type="term" value="F:metalloendopeptidase activity"/>
    <property type="evidence" value="ECO:0007669"/>
    <property type="project" value="TreeGrafter"/>
</dbReference>
<dbReference type="Pfam" id="PF01471">
    <property type="entry name" value="PG_binding_1"/>
    <property type="match status" value="1"/>
</dbReference>
<feature type="compositionally biased region" description="Basic and acidic residues" evidence="1">
    <location>
        <begin position="195"/>
        <end position="214"/>
    </location>
</feature>
<name>A0A1W7CUJ0_9ACTN</name>
<dbReference type="InterPro" id="IPR036365">
    <property type="entry name" value="PGBD-like_sf"/>
</dbReference>
<evidence type="ECO:0000259" key="2">
    <source>
        <dbReference type="Pfam" id="PF01471"/>
    </source>
</evidence>
<dbReference type="Gene3D" id="1.10.101.10">
    <property type="entry name" value="PGBD-like superfamily/PGBD"/>
    <property type="match status" value="1"/>
</dbReference>
<dbReference type="EMBL" id="CP021121">
    <property type="protein sequence ID" value="ARQ68376.1"/>
    <property type="molecule type" value="Genomic_DNA"/>
</dbReference>